<feature type="repeat" description="TPR" evidence="3">
    <location>
        <begin position="430"/>
        <end position="463"/>
    </location>
</feature>
<organism evidence="5 6">
    <name type="scientific">Salinibacter ruber (strain DSM 13855 / M31)</name>
    <dbReference type="NCBI Taxonomy" id="309807"/>
    <lineage>
        <taxon>Bacteria</taxon>
        <taxon>Pseudomonadati</taxon>
        <taxon>Rhodothermota</taxon>
        <taxon>Rhodothermia</taxon>
        <taxon>Rhodothermales</taxon>
        <taxon>Salinibacteraceae</taxon>
        <taxon>Salinibacter</taxon>
    </lineage>
</organism>
<dbReference type="PROSITE" id="PS50005">
    <property type="entry name" value="TPR"/>
    <property type="match status" value="2"/>
</dbReference>
<sequence>MRERPEHVQGSKATKGLPRTRPAAQRSGRKGGRLEILRPITTIEVVKKTEAPAAMSTLHDFLWLLLACAWVCAGCVATSPDPTREARPGPVDARPDSTRSVPVDRDTTRRPSGDAGPVQALRAAYREGAYDAVVRRIRSRRRDDSLHSSASQALHVLLGRAEQARGRHAAAIDALNTARRIAEGEGRATTAIDRALGDSHAALYRWPEAASAFERVLGARPDDRAARQALAEVYRRARRWSKARAQYARLVRADASNGRWWARLGQCNLGLNQTERARRHFGKAHRRVPQSAEVALSLSRLHRAAGHLDAARRVVDTTLTHQSGDPRLWRRRADLAFERENLKRARRAYVRTLATGDSSATVYRRIGLADVRRQQYARALPFLRRSLQRDSSHARTTLYLGVTYLRLDSLRRASRYLQNTIDQEASGPITDALAHQGATYSRRGNVSAALEAYKTARRLRPGRAELDFRLATVYDEHYRDKAPAARYYRRFLQAHEGGLPELRRYAMSRLKALRPTLHMQQGPASSE</sequence>
<dbReference type="OrthoDB" id="1495990at2"/>
<accession>Q2S4C8</accession>
<evidence type="ECO:0000256" key="1">
    <source>
        <dbReference type="ARBA" id="ARBA00022737"/>
    </source>
</evidence>
<evidence type="ECO:0000256" key="2">
    <source>
        <dbReference type="ARBA" id="ARBA00022803"/>
    </source>
</evidence>
<dbReference type="HOGENOM" id="CLU_516668_0_0_10"/>
<dbReference type="STRING" id="309807.SRU_0818"/>
<feature type="compositionally biased region" description="Basic and acidic residues" evidence="4">
    <location>
        <begin position="82"/>
        <end position="112"/>
    </location>
</feature>
<feature type="region of interest" description="Disordered" evidence="4">
    <location>
        <begin position="1"/>
        <end position="33"/>
    </location>
</feature>
<dbReference type="PANTHER" id="PTHR44186:SF1">
    <property type="entry name" value="BARDET-BIEDL SYNDROME 4 PROTEIN"/>
    <property type="match status" value="1"/>
</dbReference>
<feature type="repeat" description="TPR" evidence="3">
    <location>
        <begin position="360"/>
        <end position="393"/>
    </location>
</feature>
<dbReference type="EnsemblBacteria" id="ABC44259">
    <property type="protein sequence ID" value="ABC44259"/>
    <property type="gene ID" value="SRU_0818"/>
</dbReference>
<dbReference type="InterPro" id="IPR019734">
    <property type="entry name" value="TPR_rpt"/>
</dbReference>
<dbReference type="PANTHER" id="PTHR44186">
    <property type="match status" value="1"/>
</dbReference>
<dbReference type="Proteomes" id="UP000008674">
    <property type="component" value="Chromosome"/>
</dbReference>
<dbReference type="Pfam" id="PF13429">
    <property type="entry name" value="TPR_15"/>
    <property type="match status" value="1"/>
</dbReference>
<evidence type="ECO:0000256" key="4">
    <source>
        <dbReference type="SAM" id="MobiDB-lite"/>
    </source>
</evidence>
<keyword evidence="1" id="KW-0677">Repeat</keyword>
<dbReference type="EMBL" id="CP000159">
    <property type="protein sequence ID" value="ABC44259.1"/>
    <property type="molecule type" value="Genomic_DNA"/>
</dbReference>
<evidence type="ECO:0000313" key="6">
    <source>
        <dbReference type="Proteomes" id="UP000008674"/>
    </source>
</evidence>
<dbReference type="Gene3D" id="1.25.40.10">
    <property type="entry name" value="Tetratricopeptide repeat domain"/>
    <property type="match status" value="3"/>
</dbReference>
<protein>
    <submittedName>
        <fullName evidence="5">TPR-containing protein Mql1, putative</fullName>
    </submittedName>
</protein>
<dbReference type="Pfam" id="PF14559">
    <property type="entry name" value="TPR_19"/>
    <property type="match status" value="1"/>
</dbReference>
<dbReference type="SMART" id="SM00028">
    <property type="entry name" value="TPR"/>
    <property type="match status" value="8"/>
</dbReference>
<dbReference type="AlphaFoldDB" id="Q2S4C8"/>
<dbReference type="SUPFAM" id="SSF48452">
    <property type="entry name" value="TPR-like"/>
    <property type="match status" value="1"/>
</dbReference>
<dbReference type="eggNOG" id="COG0457">
    <property type="taxonomic scope" value="Bacteria"/>
</dbReference>
<evidence type="ECO:0000256" key="3">
    <source>
        <dbReference type="PROSITE-ProRule" id="PRU00339"/>
    </source>
</evidence>
<keyword evidence="2 3" id="KW-0802">TPR repeat</keyword>
<name>Q2S4C8_SALRD</name>
<gene>
    <name evidence="5" type="ordered locus">SRU_0818</name>
</gene>
<evidence type="ECO:0000313" key="5">
    <source>
        <dbReference type="EMBL" id="ABC44259.1"/>
    </source>
</evidence>
<dbReference type="KEGG" id="sru:SRU_0818"/>
<reference evidence="5 6" key="1">
    <citation type="journal article" date="2005" name="Proc. Natl. Acad. Sci. U.S.A.">
        <title>The genome of Salinibacter ruber: convergence and gene exchange among hyperhalophilic bacteria and archaea.</title>
        <authorList>
            <person name="Mongodin E.F."/>
            <person name="Nelson K.E."/>
            <person name="Daugherty S."/>
            <person name="Deboy R.T."/>
            <person name="Wister J."/>
            <person name="Khouri H."/>
            <person name="Weidman J."/>
            <person name="Walsh D.A."/>
            <person name="Papke R.T."/>
            <person name="Sanchez Perez G."/>
            <person name="Sharma A.K."/>
            <person name="Nesbo C.L."/>
            <person name="MacLeod D."/>
            <person name="Bapteste E."/>
            <person name="Doolittle W.F."/>
            <person name="Charlebois R.L."/>
            <person name="Legault B."/>
            <person name="Rodriguez-Valera F."/>
        </authorList>
    </citation>
    <scope>NUCLEOTIDE SEQUENCE [LARGE SCALE GENOMIC DNA]</scope>
    <source>
        <strain evidence="6">DSM 13855 / CECT 5946 / M31</strain>
    </source>
</reference>
<keyword evidence="6" id="KW-1185">Reference proteome</keyword>
<proteinExistence type="predicted"/>
<feature type="region of interest" description="Disordered" evidence="4">
    <location>
        <begin position="79"/>
        <end position="118"/>
    </location>
</feature>
<dbReference type="InterPro" id="IPR011990">
    <property type="entry name" value="TPR-like_helical_dom_sf"/>
</dbReference>